<comment type="caution">
    <text evidence="2">The sequence shown here is derived from an EMBL/GenBank/DDBJ whole genome shotgun (WGS) entry which is preliminary data.</text>
</comment>
<feature type="compositionally biased region" description="Gly residues" evidence="1">
    <location>
        <begin position="65"/>
        <end position="78"/>
    </location>
</feature>
<evidence type="ECO:0000256" key="1">
    <source>
        <dbReference type="SAM" id="MobiDB-lite"/>
    </source>
</evidence>
<proteinExistence type="predicted"/>
<dbReference type="EMBL" id="JACXVP010000003">
    <property type="protein sequence ID" value="KAG5615669.1"/>
    <property type="molecule type" value="Genomic_DNA"/>
</dbReference>
<gene>
    <name evidence="2" type="ORF">H5410_015493</name>
</gene>
<evidence type="ECO:0000313" key="2">
    <source>
        <dbReference type="EMBL" id="KAG5615669.1"/>
    </source>
</evidence>
<keyword evidence="3" id="KW-1185">Reference proteome</keyword>
<accession>A0A9J5ZTN3</accession>
<name>A0A9J5ZTN3_SOLCO</name>
<sequence>MLYTREGTYVVRAKRPNVEAFGVATAESVNIGRFGPNLKCSFPNIQLPFHEHNEGKGQGKREGQIGKGGGEGDGTFLA</sequence>
<dbReference type="AlphaFoldDB" id="A0A9J5ZTN3"/>
<organism evidence="2 3">
    <name type="scientific">Solanum commersonii</name>
    <name type="common">Commerson's wild potato</name>
    <name type="synonym">Commerson's nightshade</name>
    <dbReference type="NCBI Taxonomy" id="4109"/>
    <lineage>
        <taxon>Eukaryota</taxon>
        <taxon>Viridiplantae</taxon>
        <taxon>Streptophyta</taxon>
        <taxon>Embryophyta</taxon>
        <taxon>Tracheophyta</taxon>
        <taxon>Spermatophyta</taxon>
        <taxon>Magnoliopsida</taxon>
        <taxon>eudicotyledons</taxon>
        <taxon>Gunneridae</taxon>
        <taxon>Pentapetalae</taxon>
        <taxon>asterids</taxon>
        <taxon>lamiids</taxon>
        <taxon>Solanales</taxon>
        <taxon>Solanaceae</taxon>
        <taxon>Solanoideae</taxon>
        <taxon>Solaneae</taxon>
        <taxon>Solanum</taxon>
    </lineage>
</organism>
<feature type="region of interest" description="Disordered" evidence="1">
    <location>
        <begin position="49"/>
        <end position="78"/>
    </location>
</feature>
<reference evidence="2 3" key="1">
    <citation type="submission" date="2020-09" db="EMBL/GenBank/DDBJ databases">
        <title>De no assembly of potato wild relative species, Solanum commersonii.</title>
        <authorList>
            <person name="Cho K."/>
        </authorList>
    </citation>
    <scope>NUCLEOTIDE SEQUENCE [LARGE SCALE GENOMIC DNA]</scope>
    <source>
        <strain evidence="2">LZ3.2</strain>
        <tissue evidence="2">Leaf</tissue>
    </source>
</reference>
<protein>
    <submittedName>
        <fullName evidence="2">Uncharacterized protein</fullName>
    </submittedName>
</protein>
<evidence type="ECO:0000313" key="3">
    <source>
        <dbReference type="Proteomes" id="UP000824120"/>
    </source>
</evidence>
<dbReference type="Proteomes" id="UP000824120">
    <property type="component" value="Chromosome 3"/>
</dbReference>
<feature type="compositionally biased region" description="Basic and acidic residues" evidence="1">
    <location>
        <begin position="49"/>
        <end position="64"/>
    </location>
</feature>